<evidence type="ECO:0000256" key="1">
    <source>
        <dbReference type="ARBA" id="ARBA00034736"/>
    </source>
</evidence>
<accession>A0ABP1NG06</accession>
<dbReference type="PANTHER" id="PTHR32226">
    <property type="entry name" value="TELO2-INTERACTING PROTEIN 2"/>
    <property type="match status" value="1"/>
</dbReference>
<reference evidence="2 3" key="1">
    <citation type="submission" date="2024-08" db="EMBL/GenBank/DDBJ databases">
        <authorList>
            <person name="Will J Nash"/>
            <person name="Angela Man"/>
            <person name="Seanna McTaggart"/>
            <person name="Kendall Baker"/>
            <person name="Tom Barker"/>
            <person name="Leah Catchpole"/>
            <person name="Alex Durrant"/>
            <person name="Karim Gharbi"/>
            <person name="Naomi Irish"/>
            <person name="Gemy Kaithakottil"/>
            <person name="Debby Ku"/>
            <person name="Aaliyah Providence"/>
            <person name="Felix Shaw"/>
            <person name="David Swarbreck"/>
            <person name="Chris Watkins"/>
            <person name="Ann M. McCartney"/>
            <person name="Giulio Formenti"/>
            <person name="Alice Mouton"/>
            <person name="Noel Vella"/>
            <person name="Bjorn M von Reumont"/>
            <person name="Adriana Vella"/>
            <person name="Wilfried Haerty"/>
        </authorList>
    </citation>
    <scope>NUCLEOTIDE SEQUENCE [LARGE SCALE GENOMIC DNA]</scope>
</reference>
<evidence type="ECO:0000313" key="2">
    <source>
        <dbReference type="EMBL" id="CAL7939201.1"/>
    </source>
</evidence>
<proteinExistence type="inferred from homology"/>
<gene>
    <name evidence="2" type="ORF">XYLVIOL_LOCUS3733</name>
</gene>
<dbReference type="InterPro" id="IPR018870">
    <property type="entry name" value="Tti2"/>
</dbReference>
<dbReference type="EMBL" id="CAXAJV020001289">
    <property type="protein sequence ID" value="CAL7939201.1"/>
    <property type="molecule type" value="Genomic_DNA"/>
</dbReference>
<sequence>MNNLLEELEALKITADFNQECLCIMSACTDLVRTSYVPEKTVGASRPCEEEDFRDCREIIDRNLRNIESMLQHIIRSRNEKDVLIDLNVPAWRTFTIDLLLLIGEQYEKNVWNTAESVLISKELINEILQLYRYQCISQFLMEQNNFNTVLLTLRPKLTKDTWRSYPAAVACYKWIIYQVEEPSLYNHIEDVLPTALLIIDDNVPENVVLGLECLHQIIQHSHLKKGLIDSGYANVIFHALERLTRQREAKYVILVYLCIKYLLATIEHWDNASNVFEWTKRDDVLAILLDNMELQQNVELRRVYMLSLPQLLTNIGCAKWCKRLTRILSDYCEHHTDLNTLKATLQTAKTFLLMFHPRVAAHCVPLYTAFLKLHFDLTKTPVFDKEIMQNLEDCICLLYKLSPNVGCAVMNDDRMRTVIKNSLQIVCLGDTKYFQ</sequence>
<dbReference type="Proteomes" id="UP001642520">
    <property type="component" value="Unassembled WGS sequence"/>
</dbReference>
<dbReference type="InterPro" id="IPR016024">
    <property type="entry name" value="ARM-type_fold"/>
</dbReference>
<evidence type="ECO:0008006" key="4">
    <source>
        <dbReference type="Google" id="ProtNLM"/>
    </source>
</evidence>
<comment type="similarity">
    <text evidence="1">Belongs to the TTI2 family.</text>
</comment>
<evidence type="ECO:0000313" key="3">
    <source>
        <dbReference type="Proteomes" id="UP001642520"/>
    </source>
</evidence>
<name>A0ABP1NG06_XYLVO</name>
<protein>
    <recommendedName>
        <fullName evidence="4">TELO2-interacting protein 2</fullName>
    </recommendedName>
</protein>
<organism evidence="2 3">
    <name type="scientific">Xylocopa violacea</name>
    <name type="common">Violet carpenter bee</name>
    <name type="synonym">Apis violacea</name>
    <dbReference type="NCBI Taxonomy" id="135666"/>
    <lineage>
        <taxon>Eukaryota</taxon>
        <taxon>Metazoa</taxon>
        <taxon>Ecdysozoa</taxon>
        <taxon>Arthropoda</taxon>
        <taxon>Hexapoda</taxon>
        <taxon>Insecta</taxon>
        <taxon>Pterygota</taxon>
        <taxon>Neoptera</taxon>
        <taxon>Endopterygota</taxon>
        <taxon>Hymenoptera</taxon>
        <taxon>Apocrita</taxon>
        <taxon>Aculeata</taxon>
        <taxon>Apoidea</taxon>
        <taxon>Anthophila</taxon>
        <taxon>Apidae</taxon>
        <taxon>Xylocopa</taxon>
        <taxon>Xylocopa</taxon>
    </lineage>
</organism>
<comment type="caution">
    <text evidence="2">The sequence shown here is derived from an EMBL/GenBank/DDBJ whole genome shotgun (WGS) entry which is preliminary data.</text>
</comment>
<dbReference type="SUPFAM" id="SSF48371">
    <property type="entry name" value="ARM repeat"/>
    <property type="match status" value="1"/>
</dbReference>
<keyword evidence="3" id="KW-1185">Reference proteome</keyword>
<dbReference type="PANTHER" id="PTHR32226:SF2">
    <property type="entry name" value="TELO2-INTERACTING PROTEIN 2"/>
    <property type="match status" value="1"/>
</dbReference>